<dbReference type="RefSeq" id="WP_261493896.1">
    <property type="nucleotide sequence ID" value="NZ_JAOCQF010000001.1"/>
</dbReference>
<proteinExistence type="predicted"/>
<dbReference type="Gene3D" id="2.40.160.20">
    <property type="match status" value="1"/>
</dbReference>
<dbReference type="GO" id="GO:0016787">
    <property type="term" value="F:hydrolase activity"/>
    <property type="evidence" value="ECO:0007669"/>
    <property type="project" value="UniProtKB-KW"/>
</dbReference>
<evidence type="ECO:0000313" key="1">
    <source>
        <dbReference type="EMBL" id="MCT8328465.1"/>
    </source>
</evidence>
<keyword evidence="1" id="KW-0378">Hydrolase</keyword>
<dbReference type="EMBL" id="JAOCQF010000001">
    <property type="protein sequence ID" value="MCT8328465.1"/>
    <property type="molecule type" value="Genomic_DNA"/>
</dbReference>
<evidence type="ECO:0000313" key="2">
    <source>
        <dbReference type="Proteomes" id="UP001205601"/>
    </source>
</evidence>
<comment type="caution">
    <text evidence="1">The sequence shown here is derived from an EMBL/GenBank/DDBJ whole genome shotgun (WGS) entry which is preliminary data.</text>
</comment>
<keyword evidence="2" id="KW-1185">Reference proteome</keyword>
<gene>
    <name evidence="1" type="ORF">N5I32_02950</name>
</gene>
<name>A0ABT2NHR9_9RHOB</name>
<protein>
    <submittedName>
        <fullName evidence="1">Acyloxyacyl hydrolase</fullName>
    </submittedName>
</protein>
<dbReference type="Proteomes" id="UP001205601">
    <property type="component" value="Unassembled WGS sequence"/>
</dbReference>
<dbReference type="InterPro" id="IPR018550">
    <property type="entry name" value="Lipid-A_deacylase-rel"/>
</dbReference>
<reference evidence="2" key="1">
    <citation type="submission" date="2023-07" db="EMBL/GenBank/DDBJ databases">
        <title>Defluviimonas sediminis sp. nov., isolated from mangrove sediment.</title>
        <authorList>
            <person name="Liu L."/>
            <person name="Li J."/>
            <person name="Huang Y."/>
            <person name="Pan J."/>
            <person name="Li M."/>
        </authorList>
    </citation>
    <scope>NUCLEOTIDE SEQUENCE [LARGE SCALE GENOMIC DNA]</scope>
    <source>
        <strain evidence="2">FT324</strain>
    </source>
</reference>
<organism evidence="1 2">
    <name type="scientific">Albidovulum sediminis</name>
    <dbReference type="NCBI Taxonomy" id="3066345"/>
    <lineage>
        <taxon>Bacteria</taxon>
        <taxon>Pseudomonadati</taxon>
        <taxon>Pseudomonadota</taxon>
        <taxon>Alphaproteobacteria</taxon>
        <taxon>Rhodobacterales</taxon>
        <taxon>Paracoccaceae</taxon>
        <taxon>Albidovulum</taxon>
    </lineage>
</organism>
<sequence length="176" mass="18679">MRPSVPLRPAGLLPALLRPALIALALAGPIPAAAADLVFGLGYSDFNEPAASNSAILELEVHSRPRWHFAGADWSIAAAIVAHSEGDLFIGGGPAALWPLRDRWFVEASVMPGYFRDSGDGNDLGSNFEIRSLVGIGRRLNDTTAISLALTHKSNAGTSERNPGVNAVSLRLRRSF</sequence>
<accession>A0ABT2NHR9</accession>
<dbReference type="Pfam" id="PF09411">
    <property type="entry name" value="PagL"/>
    <property type="match status" value="1"/>
</dbReference>